<evidence type="ECO:0000256" key="7">
    <source>
        <dbReference type="ARBA" id="ARBA00023136"/>
    </source>
</evidence>
<dbReference type="AlphaFoldDB" id="A0A0D6FTJ7"/>
<dbReference type="CDD" id="cd06261">
    <property type="entry name" value="TM_PBP2"/>
    <property type="match status" value="1"/>
</dbReference>
<dbReference type="EMBL" id="MJMN01000027">
    <property type="protein sequence ID" value="OMG82087.1"/>
    <property type="molecule type" value="Genomic_DNA"/>
</dbReference>
<evidence type="ECO:0000313" key="12">
    <source>
        <dbReference type="Proteomes" id="UP000187251"/>
    </source>
</evidence>
<dbReference type="PANTHER" id="PTHR30614:SF47">
    <property type="entry name" value="ABC TRANSPORTER PERMEASE"/>
    <property type="match status" value="1"/>
</dbReference>
<feature type="transmembrane region" description="Helical" evidence="8">
    <location>
        <begin position="20"/>
        <end position="47"/>
    </location>
</feature>
<dbReference type="GO" id="GO:0006865">
    <property type="term" value="P:amino acid transport"/>
    <property type="evidence" value="ECO:0007669"/>
    <property type="project" value="TreeGrafter"/>
</dbReference>
<evidence type="ECO:0000256" key="8">
    <source>
        <dbReference type="RuleBase" id="RU363032"/>
    </source>
</evidence>
<dbReference type="InterPro" id="IPR010065">
    <property type="entry name" value="AA_ABC_transptr_permease_3TM"/>
</dbReference>
<keyword evidence="4" id="KW-1003">Cell membrane</keyword>
<reference evidence="10" key="2">
    <citation type="submission" date="2022-12" db="EMBL/GenBank/DDBJ databases">
        <authorList>
            <person name="Voronina O.L."/>
            <person name="Kunda M.S."/>
            <person name="Ryzhova N."/>
            <person name="Aksenova E.I."/>
        </authorList>
    </citation>
    <scope>NUCLEOTIDE SEQUENCE</scope>
    <source>
        <strain evidence="10">SCCH136:Ach223948</strain>
    </source>
</reference>
<dbReference type="PANTHER" id="PTHR30614">
    <property type="entry name" value="MEMBRANE COMPONENT OF AMINO ACID ABC TRANSPORTER"/>
    <property type="match status" value="1"/>
</dbReference>
<evidence type="ECO:0000256" key="1">
    <source>
        <dbReference type="ARBA" id="ARBA00004429"/>
    </source>
</evidence>
<dbReference type="GO" id="GO:0043190">
    <property type="term" value="C:ATP-binding cassette (ABC) transporter complex"/>
    <property type="evidence" value="ECO:0007669"/>
    <property type="project" value="InterPro"/>
</dbReference>
<evidence type="ECO:0000313" key="11">
    <source>
        <dbReference type="EMBL" id="OMG82087.1"/>
    </source>
</evidence>
<gene>
    <name evidence="11" type="ORF">BIZ92_30570</name>
    <name evidence="10" type="ORF">O9570_31765</name>
</gene>
<keyword evidence="5 8" id="KW-0812">Transmembrane</keyword>
<sequence length="233" mass="25420">MHYVFDFSAIFQGEYPAWLLRGLVTTLALAGLAWILAFLVGSLLAVIRLTGSPVANALIALYVAFHRNVPMLVHILFWYFGVPALLPQAATDWLNTHGSEFILSCIAIGLVMSAYVCEDLRSAVRGIPPGQVEAARALGLGFLRTMRCVVLPQAFRIAIPPLLNQTLLLVKNTSLAMAIGVAELTAAGREIENYTFRTFEAYAVVTAIYLLLSFLIMGGGALLQRRYRPLGGH</sequence>
<dbReference type="InterPro" id="IPR043429">
    <property type="entry name" value="ArtM/GltK/GlnP/TcyL/YhdX-like"/>
</dbReference>
<dbReference type="SUPFAM" id="SSF161098">
    <property type="entry name" value="MetI-like"/>
    <property type="match status" value="1"/>
</dbReference>
<dbReference type="GeneID" id="75274250"/>
<dbReference type="Gene3D" id="1.10.3720.10">
    <property type="entry name" value="MetI-like"/>
    <property type="match status" value="1"/>
</dbReference>
<feature type="transmembrane region" description="Helical" evidence="8">
    <location>
        <begin position="59"/>
        <end position="81"/>
    </location>
</feature>
<evidence type="ECO:0000256" key="4">
    <source>
        <dbReference type="ARBA" id="ARBA00022475"/>
    </source>
</evidence>
<accession>A0A0D6FTJ7</accession>
<evidence type="ECO:0000256" key="3">
    <source>
        <dbReference type="ARBA" id="ARBA00022448"/>
    </source>
</evidence>
<dbReference type="eggNOG" id="COG0765">
    <property type="taxonomic scope" value="Bacteria"/>
</dbReference>
<dbReference type="RefSeq" id="WP_020925284.1">
    <property type="nucleotide sequence ID" value="NZ_AP028040.1"/>
</dbReference>
<evidence type="ECO:0000256" key="2">
    <source>
        <dbReference type="ARBA" id="ARBA00010072"/>
    </source>
</evidence>
<name>A0A0D6FTJ7_ALCXX</name>
<dbReference type="NCBIfam" id="TIGR01726">
    <property type="entry name" value="HEQRo_perm_3TM"/>
    <property type="match status" value="1"/>
</dbReference>
<comment type="caution">
    <text evidence="11">The sequence shown here is derived from an EMBL/GenBank/DDBJ whole genome shotgun (WGS) entry which is preliminary data.</text>
</comment>
<organism evidence="11 12">
    <name type="scientific">Alcaligenes xylosoxydans xylosoxydans</name>
    <name type="common">Achromobacter xylosoxidans</name>
    <dbReference type="NCBI Taxonomy" id="85698"/>
    <lineage>
        <taxon>Bacteria</taxon>
        <taxon>Pseudomonadati</taxon>
        <taxon>Pseudomonadota</taxon>
        <taxon>Betaproteobacteria</taxon>
        <taxon>Burkholderiales</taxon>
        <taxon>Alcaligenaceae</taxon>
        <taxon>Achromobacter</taxon>
    </lineage>
</organism>
<feature type="transmembrane region" description="Helical" evidence="8">
    <location>
        <begin position="101"/>
        <end position="117"/>
    </location>
</feature>
<proteinExistence type="inferred from homology"/>
<keyword evidence="7 8" id="KW-0472">Membrane</keyword>
<dbReference type="KEGG" id="axx:ERS451415_00616"/>
<dbReference type="EMBL" id="JAPZVI010000070">
    <property type="protein sequence ID" value="MCZ8406059.1"/>
    <property type="molecule type" value="Genomic_DNA"/>
</dbReference>
<reference evidence="11 12" key="1">
    <citation type="submission" date="2016-09" db="EMBL/GenBank/DDBJ databases">
        <title>Phylogenomics of Achromobacter.</title>
        <authorList>
            <person name="Jeukens J."/>
            <person name="Freschi L."/>
            <person name="Vincent A.T."/>
            <person name="Emond-Rheault J.-G."/>
            <person name="Kukavica-Ibrulj I."/>
            <person name="Charette S.J."/>
            <person name="Levesque R.C."/>
        </authorList>
    </citation>
    <scope>NUCLEOTIDE SEQUENCE [LARGE SCALE GENOMIC DNA]</scope>
    <source>
        <strain evidence="11 12">AUS488</strain>
    </source>
</reference>
<comment type="subcellular location">
    <subcellularLocation>
        <location evidence="1">Cell inner membrane</location>
        <topology evidence="1">Multi-pass membrane protein</topology>
    </subcellularLocation>
    <subcellularLocation>
        <location evidence="8">Cell membrane</location>
        <topology evidence="8">Multi-pass membrane protein</topology>
    </subcellularLocation>
</comment>
<accession>A0A0M7FF39</accession>
<protein>
    <submittedName>
        <fullName evidence="10 11">ABC transporter permease</fullName>
    </submittedName>
</protein>
<dbReference type="GO" id="GO:0022857">
    <property type="term" value="F:transmembrane transporter activity"/>
    <property type="evidence" value="ECO:0007669"/>
    <property type="project" value="InterPro"/>
</dbReference>
<dbReference type="PATRIC" id="fig|85698.19.peg.6248"/>
<feature type="domain" description="ABC transmembrane type-1" evidence="9">
    <location>
        <begin position="23"/>
        <end position="217"/>
    </location>
</feature>
<evidence type="ECO:0000256" key="6">
    <source>
        <dbReference type="ARBA" id="ARBA00022989"/>
    </source>
</evidence>
<evidence type="ECO:0000313" key="10">
    <source>
        <dbReference type="EMBL" id="MCZ8406059.1"/>
    </source>
</evidence>
<comment type="similarity">
    <text evidence="2">Belongs to the binding-protein-dependent transport system permease family. HisMQ subfamily.</text>
</comment>
<evidence type="ECO:0000256" key="5">
    <source>
        <dbReference type="ARBA" id="ARBA00022692"/>
    </source>
</evidence>
<keyword evidence="6 8" id="KW-1133">Transmembrane helix</keyword>
<dbReference type="Proteomes" id="UP000187251">
    <property type="component" value="Unassembled WGS sequence"/>
</dbReference>
<keyword evidence="3 8" id="KW-0813">Transport</keyword>
<dbReference type="InterPro" id="IPR035906">
    <property type="entry name" value="MetI-like_sf"/>
</dbReference>
<evidence type="ECO:0000259" key="9">
    <source>
        <dbReference type="PROSITE" id="PS50928"/>
    </source>
</evidence>
<dbReference type="Proteomes" id="UP001141992">
    <property type="component" value="Unassembled WGS sequence"/>
</dbReference>
<dbReference type="PROSITE" id="PS50928">
    <property type="entry name" value="ABC_TM1"/>
    <property type="match status" value="1"/>
</dbReference>
<dbReference type="InterPro" id="IPR000515">
    <property type="entry name" value="MetI-like"/>
</dbReference>
<dbReference type="Pfam" id="PF00528">
    <property type="entry name" value="BPD_transp_1"/>
    <property type="match status" value="1"/>
</dbReference>
<feature type="transmembrane region" description="Helical" evidence="8">
    <location>
        <begin position="201"/>
        <end position="223"/>
    </location>
</feature>